<organism evidence="1">
    <name type="scientific">Amorphochlora amoebiformis</name>
    <dbReference type="NCBI Taxonomy" id="1561963"/>
    <lineage>
        <taxon>Eukaryota</taxon>
        <taxon>Sar</taxon>
        <taxon>Rhizaria</taxon>
        <taxon>Cercozoa</taxon>
        <taxon>Chlorarachniophyceae</taxon>
        <taxon>Amorphochlora</taxon>
    </lineage>
</organism>
<gene>
    <name evidence="1" type="ORF">LAMO00422_LOCUS490</name>
</gene>
<evidence type="ECO:0000313" key="1">
    <source>
        <dbReference type="EMBL" id="CAD8428937.1"/>
    </source>
</evidence>
<dbReference type="AlphaFoldDB" id="A0A7S0CNM9"/>
<name>A0A7S0CNM9_9EUKA</name>
<reference evidence="1" key="1">
    <citation type="submission" date="2021-01" db="EMBL/GenBank/DDBJ databases">
        <authorList>
            <person name="Corre E."/>
            <person name="Pelletier E."/>
            <person name="Niang G."/>
            <person name="Scheremetjew M."/>
            <person name="Finn R."/>
            <person name="Kale V."/>
            <person name="Holt S."/>
            <person name="Cochrane G."/>
            <person name="Meng A."/>
            <person name="Brown T."/>
            <person name="Cohen L."/>
        </authorList>
    </citation>
    <scope>NUCLEOTIDE SEQUENCE</scope>
    <source>
        <strain evidence="1">CCMP2058</strain>
    </source>
</reference>
<accession>A0A7S0CNM9</accession>
<sequence>MEPTFASSYVFANFSFKNVHPREFAGKAKLRITFGGQDLIINDVERPEQIPRNAYGPTQLQFWPISTIVTPVWMSKTSQHTKFFLVEDELTVAVKDDIPLKVYHGDEKYKTLAQPVGDLKVAWRIHDCLGISKGTSRNESDLESLASVYNRLYSPQESNQASYMNLDMKETRQDAQIDISEHTVHKFKCKCTCTLLHPNPLRRWTVARQWITT</sequence>
<proteinExistence type="predicted"/>
<protein>
    <submittedName>
        <fullName evidence="1">Uncharacterized protein</fullName>
    </submittedName>
</protein>
<dbReference type="EMBL" id="HBEM01000673">
    <property type="protein sequence ID" value="CAD8428937.1"/>
    <property type="molecule type" value="Transcribed_RNA"/>
</dbReference>